<dbReference type="PANTHER" id="PTHR45700:SF8">
    <property type="entry name" value="HECT-TYPE E3 UBIQUITIN TRANSFERASE"/>
    <property type="match status" value="1"/>
</dbReference>
<feature type="domain" description="HECT" evidence="6">
    <location>
        <begin position="45"/>
        <end position="159"/>
    </location>
</feature>
<gene>
    <name evidence="7" type="ORF">RF11_00653</name>
</gene>
<dbReference type="SUPFAM" id="SSF56204">
    <property type="entry name" value="Hect, E3 ligase catalytic domain"/>
    <property type="match status" value="1"/>
</dbReference>
<keyword evidence="8" id="KW-1185">Reference proteome</keyword>
<dbReference type="EC" id="2.3.2.26" evidence="2"/>
<dbReference type="AlphaFoldDB" id="A0A0C2JTL8"/>
<evidence type="ECO:0000256" key="1">
    <source>
        <dbReference type="ARBA" id="ARBA00000885"/>
    </source>
</evidence>
<dbReference type="PANTHER" id="PTHR45700">
    <property type="entry name" value="UBIQUITIN-PROTEIN LIGASE E3C"/>
    <property type="match status" value="1"/>
</dbReference>
<keyword evidence="4 5" id="KW-0833">Ubl conjugation pathway</keyword>
<evidence type="ECO:0000256" key="2">
    <source>
        <dbReference type="ARBA" id="ARBA00012485"/>
    </source>
</evidence>
<evidence type="ECO:0000256" key="4">
    <source>
        <dbReference type="ARBA" id="ARBA00022786"/>
    </source>
</evidence>
<reference evidence="7 8" key="1">
    <citation type="journal article" date="2014" name="Genome Biol. Evol.">
        <title>The genome of the myxosporean Thelohanellus kitauei shows adaptations to nutrient acquisition within its fish host.</title>
        <authorList>
            <person name="Yang Y."/>
            <person name="Xiong J."/>
            <person name="Zhou Z."/>
            <person name="Huo F."/>
            <person name="Miao W."/>
            <person name="Ran C."/>
            <person name="Liu Y."/>
            <person name="Zhang J."/>
            <person name="Feng J."/>
            <person name="Wang M."/>
            <person name="Wang M."/>
            <person name="Wang L."/>
            <person name="Yao B."/>
        </authorList>
    </citation>
    <scope>NUCLEOTIDE SEQUENCE [LARGE SCALE GENOMIC DNA]</scope>
    <source>
        <strain evidence="7">Wuqing</strain>
    </source>
</reference>
<dbReference type="InterPro" id="IPR035983">
    <property type="entry name" value="Hect_E3_ubiquitin_ligase"/>
</dbReference>
<comment type="caution">
    <text evidence="7">The sequence shown here is derived from an EMBL/GenBank/DDBJ whole genome shotgun (WGS) entry which is preliminary data.</text>
</comment>
<dbReference type="InterPro" id="IPR044611">
    <property type="entry name" value="E3A/B/C-like"/>
</dbReference>
<sequence>MAEKENWTIETMEQKLGETDQEENFYLTVHRSSLYEDAAVAIRSSENIIQKNLLVEFVDEQAMDHGGVRKEFFFLLFQHIFDPDQQKDFNLYPESQLFWFPEHMASHPRNYAIIGFLMGLALYNGVIEQFNFPLAFYKKLLNVKVTFEDLEELDPILAKFNSLN</sequence>
<evidence type="ECO:0000259" key="6">
    <source>
        <dbReference type="PROSITE" id="PS50237"/>
    </source>
</evidence>
<evidence type="ECO:0000256" key="3">
    <source>
        <dbReference type="ARBA" id="ARBA00022679"/>
    </source>
</evidence>
<dbReference type="GO" id="GO:0000209">
    <property type="term" value="P:protein polyubiquitination"/>
    <property type="evidence" value="ECO:0007669"/>
    <property type="project" value="InterPro"/>
</dbReference>
<protein>
    <recommendedName>
        <fullName evidence="2">HECT-type E3 ubiquitin transferase</fullName>
        <ecNumber evidence="2">2.3.2.26</ecNumber>
    </recommendedName>
</protein>
<comment type="catalytic activity">
    <reaction evidence="1">
        <text>S-ubiquitinyl-[E2 ubiquitin-conjugating enzyme]-L-cysteine + [acceptor protein]-L-lysine = [E2 ubiquitin-conjugating enzyme]-L-cysteine + N(6)-ubiquitinyl-[acceptor protein]-L-lysine.</text>
        <dbReference type="EC" id="2.3.2.26"/>
    </reaction>
</comment>
<dbReference type="Gene3D" id="3.90.1750.10">
    <property type="entry name" value="Hect, E3 ligase catalytic domains"/>
    <property type="match status" value="1"/>
</dbReference>
<dbReference type="InterPro" id="IPR000569">
    <property type="entry name" value="HECT_dom"/>
</dbReference>
<evidence type="ECO:0000313" key="7">
    <source>
        <dbReference type="EMBL" id="KII72743.1"/>
    </source>
</evidence>
<dbReference type="GO" id="GO:0061630">
    <property type="term" value="F:ubiquitin protein ligase activity"/>
    <property type="evidence" value="ECO:0007669"/>
    <property type="project" value="UniProtKB-EC"/>
</dbReference>
<organism evidence="7 8">
    <name type="scientific">Thelohanellus kitauei</name>
    <name type="common">Myxosporean</name>
    <dbReference type="NCBI Taxonomy" id="669202"/>
    <lineage>
        <taxon>Eukaryota</taxon>
        <taxon>Metazoa</taxon>
        <taxon>Cnidaria</taxon>
        <taxon>Myxozoa</taxon>
        <taxon>Myxosporea</taxon>
        <taxon>Bivalvulida</taxon>
        <taxon>Platysporina</taxon>
        <taxon>Myxobolidae</taxon>
        <taxon>Thelohanellus</taxon>
    </lineage>
</organism>
<comment type="caution">
    <text evidence="5">Lacks conserved residue(s) required for the propagation of feature annotation.</text>
</comment>
<dbReference type="Pfam" id="PF00632">
    <property type="entry name" value="HECT"/>
    <property type="match status" value="1"/>
</dbReference>
<dbReference type="EMBL" id="JWZT01001121">
    <property type="protein sequence ID" value="KII72743.1"/>
    <property type="molecule type" value="Genomic_DNA"/>
</dbReference>
<keyword evidence="3" id="KW-0808">Transferase</keyword>
<dbReference type="PROSITE" id="PS50237">
    <property type="entry name" value="HECT"/>
    <property type="match status" value="1"/>
</dbReference>
<proteinExistence type="predicted"/>
<evidence type="ECO:0000256" key="5">
    <source>
        <dbReference type="PROSITE-ProRule" id="PRU00104"/>
    </source>
</evidence>
<evidence type="ECO:0000313" key="8">
    <source>
        <dbReference type="Proteomes" id="UP000031668"/>
    </source>
</evidence>
<dbReference type="OrthoDB" id="5985670at2759"/>
<dbReference type="Proteomes" id="UP000031668">
    <property type="component" value="Unassembled WGS sequence"/>
</dbReference>
<accession>A0A0C2JTL8</accession>
<name>A0A0C2JTL8_THEKT</name>
<dbReference type="OMA" id="TIETMEQ"/>